<comment type="caution">
    <text evidence="2">The sequence shown here is derived from an EMBL/GenBank/DDBJ whole genome shotgun (WGS) entry which is preliminary data.</text>
</comment>
<dbReference type="SUPFAM" id="SSF141371">
    <property type="entry name" value="PilZ domain-like"/>
    <property type="match status" value="1"/>
</dbReference>
<protein>
    <recommendedName>
        <fullName evidence="1">PilZ domain-containing protein</fullName>
    </recommendedName>
</protein>
<dbReference type="HOGENOM" id="CLU_128175_0_0_9"/>
<dbReference type="Pfam" id="PF07238">
    <property type="entry name" value="PilZ"/>
    <property type="match status" value="1"/>
</dbReference>
<feature type="domain" description="PilZ" evidence="1">
    <location>
        <begin position="49"/>
        <end position="126"/>
    </location>
</feature>
<evidence type="ECO:0000313" key="2">
    <source>
        <dbReference type="EMBL" id="EHL74634.1"/>
    </source>
</evidence>
<dbReference type="Gene3D" id="2.40.10.220">
    <property type="entry name" value="predicted glycosyltransferase like domains"/>
    <property type="match status" value="1"/>
</dbReference>
<sequence>MKKSLTDLKAKWNEVERRRAFRIKLLDQECKLESIGFGDKLLEPLKHKKGEGKIKDISYLGMKLSCKLDFPVRKKIFLRLHFVLCDEEFSLKGKIVRKEERMDDIFYGIEFIELHHQDQQRLYQVIRKLELERKKK</sequence>
<dbReference type="PATRIC" id="fig|665952.3.peg.2845"/>
<organism evidence="2 3">
    <name type="scientific">Bacillus smithii 7_3_47FAA</name>
    <dbReference type="NCBI Taxonomy" id="665952"/>
    <lineage>
        <taxon>Bacteria</taxon>
        <taxon>Bacillati</taxon>
        <taxon>Bacillota</taxon>
        <taxon>Bacilli</taxon>
        <taxon>Bacillales</taxon>
        <taxon>Bacillaceae</taxon>
        <taxon>Bacillus</taxon>
    </lineage>
</organism>
<evidence type="ECO:0000259" key="1">
    <source>
        <dbReference type="Pfam" id="PF07238"/>
    </source>
</evidence>
<dbReference type="InterPro" id="IPR009875">
    <property type="entry name" value="PilZ_domain"/>
</dbReference>
<dbReference type="EMBL" id="ACWF01000146">
    <property type="protein sequence ID" value="EHL74634.1"/>
    <property type="molecule type" value="Genomic_DNA"/>
</dbReference>
<evidence type="ECO:0000313" key="3">
    <source>
        <dbReference type="Proteomes" id="UP000011747"/>
    </source>
</evidence>
<dbReference type="AlphaFoldDB" id="G9QNX3"/>
<reference evidence="2 3" key="1">
    <citation type="submission" date="2011-09" db="EMBL/GenBank/DDBJ databases">
        <title>The Genome Sequence of Bacillus smithii 7_3_47FAA.</title>
        <authorList>
            <consortium name="The Broad Institute Genome Sequencing Platform"/>
            <person name="Earl A."/>
            <person name="Ward D."/>
            <person name="Feldgarden M."/>
            <person name="Gevers D."/>
            <person name="Daigneault M."/>
            <person name="Strauss J."/>
            <person name="Allen-Vercoe E."/>
            <person name="Young S.K."/>
            <person name="Zeng Q."/>
            <person name="Gargeya S."/>
            <person name="Fitzgerald M."/>
            <person name="Haas B."/>
            <person name="Abouelleil A."/>
            <person name="Alvarado L."/>
            <person name="Arachchi H.M."/>
            <person name="Berlin A."/>
            <person name="Brown A."/>
            <person name="Chapman S.B."/>
            <person name="Chen Z."/>
            <person name="Dunbar C."/>
            <person name="Freedman E."/>
            <person name="Gearin G."/>
            <person name="Goldberg J."/>
            <person name="Griggs A."/>
            <person name="Gujja S."/>
            <person name="Heiman D."/>
            <person name="Howarth C."/>
            <person name="Larson L."/>
            <person name="Lui A."/>
            <person name="MacDonald P.J.P."/>
            <person name="Montmayeur A."/>
            <person name="Murphy C."/>
            <person name="Neiman D."/>
            <person name="Pearson M."/>
            <person name="Priest M."/>
            <person name="Roberts A."/>
            <person name="Saif S."/>
            <person name="Shea T."/>
            <person name="Shenoy N."/>
            <person name="Sisk P."/>
            <person name="Stolte C."/>
            <person name="Sykes S."/>
            <person name="Wortman J."/>
            <person name="Nusbaum C."/>
            <person name="Birren B."/>
        </authorList>
    </citation>
    <scope>NUCLEOTIDE SEQUENCE [LARGE SCALE GENOMIC DNA]</scope>
    <source>
        <strain evidence="2 3">7_3_47FAA</strain>
    </source>
</reference>
<proteinExistence type="predicted"/>
<gene>
    <name evidence="2" type="ORF">HMPREF1015_03272</name>
</gene>
<dbReference type="GO" id="GO:0035438">
    <property type="term" value="F:cyclic-di-GMP binding"/>
    <property type="evidence" value="ECO:0007669"/>
    <property type="project" value="InterPro"/>
</dbReference>
<accession>G9QNX3</accession>
<name>G9QNX3_9BACI</name>
<keyword evidence="3" id="KW-1185">Reference proteome</keyword>
<dbReference type="Proteomes" id="UP000011747">
    <property type="component" value="Unassembled WGS sequence"/>
</dbReference>